<evidence type="ECO:0000313" key="2">
    <source>
        <dbReference type="Proteomes" id="UP000887013"/>
    </source>
</evidence>
<sequence length="91" mass="10951">MKRYFVRNGYRCRTGIYYKTIYGEDKTVLLRPVTANSAFLVFEMHTLTHRYTGAKMCSAALVIFRLRSLKEYKKDDRMLAYTHILWDRKEE</sequence>
<keyword evidence="2" id="KW-1185">Reference proteome</keyword>
<dbReference type="AlphaFoldDB" id="A0A8X6Q120"/>
<protein>
    <submittedName>
        <fullName evidence="1">Uncharacterized protein</fullName>
    </submittedName>
</protein>
<proteinExistence type="predicted"/>
<evidence type="ECO:0000313" key="1">
    <source>
        <dbReference type="EMBL" id="GFT99911.1"/>
    </source>
</evidence>
<accession>A0A8X6Q120</accession>
<name>A0A8X6Q120_NEPPI</name>
<organism evidence="1 2">
    <name type="scientific">Nephila pilipes</name>
    <name type="common">Giant wood spider</name>
    <name type="synonym">Nephila maculata</name>
    <dbReference type="NCBI Taxonomy" id="299642"/>
    <lineage>
        <taxon>Eukaryota</taxon>
        <taxon>Metazoa</taxon>
        <taxon>Ecdysozoa</taxon>
        <taxon>Arthropoda</taxon>
        <taxon>Chelicerata</taxon>
        <taxon>Arachnida</taxon>
        <taxon>Araneae</taxon>
        <taxon>Araneomorphae</taxon>
        <taxon>Entelegynae</taxon>
        <taxon>Araneoidea</taxon>
        <taxon>Nephilidae</taxon>
        <taxon>Nephila</taxon>
    </lineage>
</organism>
<comment type="caution">
    <text evidence="1">The sequence shown here is derived from an EMBL/GenBank/DDBJ whole genome shotgun (WGS) entry which is preliminary data.</text>
</comment>
<gene>
    <name evidence="1" type="ORF">NPIL_347941</name>
</gene>
<dbReference type="Proteomes" id="UP000887013">
    <property type="component" value="Unassembled WGS sequence"/>
</dbReference>
<reference evidence="1" key="1">
    <citation type="submission" date="2020-08" db="EMBL/GenBank/DDBJ databases">
        <title>Multicomponent nature underlies the extraordinary mechanical properties of spider dragline silk.</title>
        <authorList>
            <person name="Kono N."/>
            <person name="Nakamura H."/>
            <person name="Mori M."/>
            <person name="Yoshida Y."/>
            <person name="Ohtoshi R."/>
            <person name="Malay A.D."/>
            <person name="Moran D.A.P."/>
            <person name="Tomita M."/>
            <person name="Numata K."/>
            <person name="Arakawa K."/>
        </authorList>
    </citation>
    <scope>NUCLEOTIDE SEQUENCE</scope>
</reference>
<dbReference type="EMBL" id="BMAW01122686">
    <property type="protein sequence ID" value="GFT99911.1"/>
    <property type="molecule type" value="Genomic_DNA"/>
</dbReference>